<evidence type="ECO:0000256" key="1">
    <source>
        <dbReference type="SAM" id="SignalP"/>
    </source>
</evidence>
<dbReference type="EMBL" id="CP040812">
    <property type="protein sequence ID" value="QCY69879.1"/>
    <property type="molecule type" value="Genomic_DNA"/>
</dbReference>
<gene>
    <name evidence="3" type="ORF">FHG64_10975</name>
</gene>
<feature type="domain" description="Lipocalin-like" evidence="2">
    <location>
        <begin position="33"/>
        <end position="114"/>
    </location>
</feature>
<organism evidence="3 4">
    <name type="scientific">Antarcticibacterium flavum</name>
    <dbReference type="NCBI Taxonomy" id="2058175"/>
    <lineage>
        <taxon>Bacteria</taxon>
        <taxon>Pseudomonadati</taxon>
        <taxon>Bacteroidota</taxon>
        <taxon>Flavobacteriia</taxon>
        <taxon>Flavobacteriales</taxon>
        <taxon>Flavobacteriaceae</taxon>
        <taxon>Antarcticibacterium</taxon>
    </lineage>
</organism>
<keyword evidence="4" id="KW-1185">Reference proteome</keyword>
<feature type="signal peptide" evidence="1">
    <location>
        <begin position="1"/>
        <end position="23"/>
    </location>
</feature>
<evidence type="ECO:0000313" key="3">
    <source>
        <dbReference type="EMBL" id="QCY69879.1"/>
    </source>
</evidence>
<keyword evidence="1" id="KW-0732">Signal</keyword>
<evidence type="ECO:0000259" key="2">
    <source>
        <dbReference type="Pfam" id="PF13648"/>
    </source>
</evidence>
<dbReference type="Proteomes" id="UP000309016">
    <property type="component" value="Chromosome"/>
</dbReference>
<feature type="chain" id="PRO_5023062742" description="Lipocalin-like domain-containing protein" evidence="1">
    <location>
        <begin position="24"/>
        <end position="141"/>
    </location>
</feature>
<dbReference type="KEGG" id="afla:FHG64_10975"/>
<name>A0A5B7X3G0_9FLAO</name>
<dbReference type="Pfam" id="PF13648">
    <property type="entry name" value="Lipocalin_4"/>
    <property type="match status" value="1"/>
</dbReference>
<accession>A0A5B7X3G0</accession>
<dbReference type="InterPro" id="IPR024311">
    <property type="entry name" value="Lipocalin-like"/>
</dbReference>
<reference evidence="3 4" key="1">
    <citation type="submission" date="2019-06" db="EMBL/GenBank/DDBJ databases">
        <title>Complete genome sequence of Antarcticibacterium flavum KCTC 52984T from an Antarctic marine sediment.</title>
        <authorList>
            <person name="Lee Y.M."/>
            <person name="Shin S.C."/>
        </authorList>
    </citation>
    <scope>NUCLEOTIDE SEQUENCE [LARGE SCALE GENOMIC DNA]</scope>
    <source>
        <strain evidence="3 4">KCTC 52984</strain>
    </source>
</reference>
<protein>
    <recommendedName>
        <fullName evidence="2">Lipocalin-like domain-containing protein</fullName>
    </recommendedName>
</protein>
<dbReference type="RefSeq" id="WP_139066443.1">
    <property type="nucleotide sequence ID" value="NZ_CP040812.1"/>
</dbReference>
<dbReference type="OrthoDB" id="1435261at2"/>
<sequence>MKKLFLFAGIVLLAAGFASCSSDDDNEMPEERILGIWNIDRLLIDENFVELNECERRSTIQFFAGGDFTETIYDGENPASCRNFTIDGNWRRLANGGYELEYPEEEFTVNATIASSELTMQYTLDDEDEGEQEYVRIYRKN</sequence>
<evidence type="ECO:0000313" key="4">
    <source>
        <dbReference type="Proteomes" id="UP000309016"/>
    </source>
</evidence>
<proteinExistence type="predicted"/>
<dbReference type="PROSITE" id="PS51257">
    <property type="entry name" value="PROKAR_LIPOPROTEIN"/>
    <property type="match status" value="1"/>
</dbReference>
<dbReference type="AlphaFoldDB" id="A0A5B7X3G0"/>